<gene>
    <name evidence="8" type="primary">LOC113501538</name>
</gene>
<dbReference type="Proteomes" id="UP000322000">
    <property type="component" value="Chromosome 15"/>
</dbReference>
<evidence type="ECO:0000256" key="4">
    <source>
        <dbReference type="ARBA" id="ARBA00022840"/>
    </source>
</evidence>
<dbReference type="GeneID" id="113501538"/>
<feature type="domain" description="FHA" evidence="6">
    <location>
        <begin position="988"/>
        <end position="1019"/>
    </location>
</feature>
<dbReference type="InterPro" id="IPR027417">
    <property type="entry name" value="P-loop_NTPase"/>
</dbReference>
<dbReference type="InterPro" id="IPR041677">
    <property type="entry name" value="DNA2/NAM7_AAA_11"/>
</dbReference>
<dbReference type="CDD" id="cd18808">
    <property type="entry name" value="SF1_C_Upf1"/>
    <property type="match status" value="1"/>
</dbReference>
<feature type="compositionally biased region" description="Basic and acidic residues" evidence="5">
    <location>
        <begin position="523"/>
        <end position="574"/>
    </location>
</feature>
<dbReference type="FunFam" id="3.40.50.300:FF:000326">
    <property type="entry name" value="P-loop containing nucleoside triphosphate hydrolase"/>
    <property type="match status" value="1"/>
</dbReference>
<dbReference type="InterPro" id="IPR041679">
    <property type="entry name" value="DNA2/NAM7-like_C"/>
</dbReference>
<dbReference type="InterPro" id="IPR045055">
    <property type="entry name" value="DNA2/NAM7-like"/>
</dbReference>
<sequence>MTKWKLIRLTFGSEEFTLSDGDRVTVGRGNNNIISLSSAVISRNHCVINVLNNKAFITDLQSSNGVYVGTTKIPPNTPFSIEDSDVIGLGWTTGAPLVNINDSEKYVFKLIEEKNKLSITSKIRYQSENELDDIESQIAKLDGSLIDPKSTVEQENSKSPVLSYKGPLKRKIDINSNKNVKKEGSHDNNNGVIYVSDSDCETQIKQTYEGTKKQKLEAVCEEPQKQLLKENDIKNENDLELEAFNVKQEYLGYDEPIQIDSESDSESEQWLLRLSQSSPGKPFIKMAKSPKSKPEVKQDDSSYSQLDDFVCMNNLIFEDDGELYEDDIISVPQLSEHKSNEILDKETAEILQEVTNVNNENELEEFSDDIISIADPMLLYKTDQCNKGPSVDEADGFTNKVPKEMHSINKSAANDTIKRTQLIKPRAHSTKGRNHSVSDVKSKGSSSKQSRVEKSYQKHDSHSLKEERKKKLKEIACKDKESEEKTNGDSLGSSKPVTNVKVTTSNRGAFLTEIAQAVGKPVRTKDTDKNSSISKENKKQETVHNLESKDNETINTKEKSKGSKQRDHKTESKTDIMTSKNTSAHREKRVSLKSRKPLENYEKSSKPISKVEPMQVEKRKKSVRFSEMAPQVLVYQIEPGNRLKKTSLAKTLVDVRQAPIFSLEKITLMKILRWNPQWLEEQVHNNDPPPILGHNNTPLAIFHSFVNHSQYVQLIGDLLLMEIWECLTIAYTKAHNQNNSIHMTVESPPPIPSQERYFDLFNISVSVSVPSSSTKNVPRVGEIFLIAFGPENAKTSRFFFVHNVRCLPSPTGNRHAFYSVSLQATFTEKMMLLRPGEVMKALNLAYINKELMLFEAMAYLAESPLSEAILKPEPHHFITVQQNHLLNFQSQWTMALNPSQLIAVSSSVCAALSDRPSIQMVQGPPGTGKSSVICAIVMSYFYNAQGKKQQNRGKILICATSNAAVDGLVIRLLNMRQSLPKQERFRMVRVGRAEAMHPKACDISSQQLATRELARIHAEQPAAPAGLEEEIQHIEAKINMWKTAAQDAKDPARVSYCQKRVSELLNRMSLLRSGSGRSGSEIRPEQLIHAEKRIIEGADIVVTTLSSAQNHKMRGLKRRIALCLIDEAGQVIEPETLIPLTLDVTRLTLIGDPQQLPGYICSQRAKKHGLSESLFSRLTSCTEHWPSGGPVVLLNQQYRMQPDIADYPSRAFYGGKINTVAPRRPDLPIPTYNIISIPSGDKGQGSSGANEMEAWGVTRLVIALANIVRPLNLTLAVITPYNAHKELIRKNLKTLLPGDHQAEVNTVDSFQGQERDVVVVSLARSHGVGFLTDAGRMNVMLTRAKHALFICLNPNAMMKNCLWRTLIEDAQKRNMYKTLPSKMCQPITSAQIASDEILKHITNQKTNYHPHR</sequence>
<dbReference type="CDD" id="cd18042">
    <property type="entry name" value="DEXXQc_SETX"/>
    <property type="match status" value="1"/>
</dbReference>
<keyword evidence="1" id="KW-0547">Nucleotide-binding</keyword>
<proteinExistence type="predicted"/>
<evidence type="ECO:0000313" key="7">
    <source>
        <dbReference type="Proteomes" id="UP000322000"/>
    </source>
</evidence>
<dbReference type="GO" id="GO:0016787">
    <property type="term" value="F:hydrolase activity"/>
    <property type="evidence" value="ECO:0007669"/>
    <property type="project" value="UniProtKB-KW"/>
</dbReference>
<dbReference type="PANTHER" id="PTHR10887:SF495">
    <property type="entry name" value="HELICASE SENATAXIN ISOFORM X1-RELATED"/>
    <property type="match status" value="1"/>
</dbReference>
<evidence type="ECO:0000313" key="8">
    <source>
        <dbReference type="RefSeq" id="XP_026738522.1"/>
    </source>
</evidence>
<dbReference type="KEGG" id="tnl:113501538"/>
<feature type="region of interest" description="Disordered" evidence="5">
    <location>
        <begin position="520"/>
        <end position="606"/>
    </location>
</feature>
<dbReference type="SUPFAM" id="SSF49879">
    <property type="entry name" value="SMAD/FHA domain"/>
    <property type="match status" value="1"/>
</dbReference>
<dbReference type="GO" id="GO:0016604">
    <property type="term" value="C:nuclear body"/>
    <property type="evidence" value="ECO:0007669"/>
    <property type="project" value="TreeGrafter"/>
</dbReference>
<accession>A0A7E5WDL7</accession>
<dbReference type="OrthoDB" id="2285229at2759"/>
<dbReference type="InterPro" id="IPR000253">
    <property type="entry name" value="FHA_dom"/>
</dbReference>
<evidence type="ECO:0000256" key="5">
    <source>
        <dbReference type="SAM" id="MobiDB-lite"/>
    </source>
</evidence>
<feature type="region of interest" description="Disordered" evidence="5">
    <location>
        <begin position="281"/>
        <end position="300"/>
    </location>
</feature>
<evidence type="ECO:0000256" key="1">
    <source>
        <dbReference type="ARBA" id="ARBA00022741"/>
    </source>
</evidence>
<feature type="compositionally biased region" description="Basic residues" evidence="5">
    <location>
        <begin position="586"/>
        <end position="595"/>
    </location>
</feature>
<dbReference type="Gene3D" id="2.60.200.20">
    <property type="match status" value="1"/>
</dbReference>
<dbReference type="GO" id="GO:0001147">
    <property type="term" value="F:transcription termination site sequence-specific DNA binding"/>
    <property type="evidence" value="ECO:0007669"/>
    <property type="project" value="TreeGrafter"/>
</dbReference>
<organism evidence="7 8">
    <name type="scientific">Trichoplusia ni</name>
    <name type="common">Cabbage looper</name>
    <dbReference type="NCBI Taxonomy" id="7111"/>
    <lineage>
        <taxon>Eukaryota</taxon>
        <taxon>Metazoa</taxon>
        <taxon>Ecdysozoa</taxon>
        <taxon>Arthropoda</taxon>
        <taxon>Hexapoda</taxon>
        <taxon>Insecta</taxon>
        <taxon>Pterygota</taxon>
        <taxon>Neoptera</taxon>
        <taxon>Endopterygota</taxon>
        <taxon>Lepidoptera</taxon>
        <taxon>Glossata</taxon>
        <taxon>Ditrysia</taxon>
        <taxon>Noctuoidea</taxon>
        <taxon>Noctuidae</taxon>
        <taxon>Plusiinae</taxon>
        <taxon>Trichoplusia</taxon>
    </lineage>
</organism>
<reference evidence="8" key="1">
    <citation type="submission" date="2025-08" db="UniProtKB">
        <authorList>
            <consortium name="RefSeq"/>
        </authorList>
    </citation>
    <scope>IDENTIFICATION</scope>
</reference>
<dbReference type="InParanoid" id="A0A7E5WDL7"/>
<dbReference type="CTD" id="23064"/>
<feature type="domain" description="FHA" evidence="6">
    <location>
        <begin position="24"/>
        <end position="73"/>
    </location>
</feature>
<feature type="compositionally biased region" description="Basic and acidic residues" evidence="5">
    <location>
        <begin position="450"/>
        <end position="487"/>
    </location>
</feature>
<name>A0A7E5WDL7_TRINI</name>
<dbReference type="FunCoup" id="A0A7E5WDL7">
    <property type="interactions" value="118"/>
</dbReference>
<dbReference type="RefSeq" id="XP_026738522.1">
    <property type="nucleotide sequence ID" value="XM_026882721.1"/>
</dbReference>
<keyword evidence="3 8" id="KW-0347">Helicase</keyword>
<dbReference type="Pfam" id="PF13086">
    <property type="entry name" value="AAA_11"/>
    <property type="match status" value="1"/>
</dbReference>
<evidence type="ECO:0000256" key="2">
    <source>
        <dbReference type="ARBA" id="ARBA00022801"/>
    </source>
</evidence>
<dbReference type="GO" id="GO:0005694">
    <property type="term" value="C:chromosome"/>
    <property type="evidence" value="ECO:0007669"/>
    <property type="project" value="UniProtKB-ARBA"/>
</dbReference>
<feature type="compositionally biased region" description="Polar residues" evidence="5">
    <location>
        <begin position="488"/>
        <end position="505"/>
    </location>
</feature>
<dbReference type="InterPro" id="IPR047187">
    <property type="entry name" value="SF1_C_Upf1"/>
</dbReference>
<dbReference type="Pfam" id="PF00498">
    <property type="entry name" value="FHA"/>
    <property type="match status" value="1"/>
</dbReference>
<feature type="compositionally biased region" description="Basic residues" evidence="5">
    <location>
        <begin position="425"/>
        <end position="434"/>
    </location>
</feature>
<dbReference type="Gene3D" id="3.40.50.300">
    <property type="entry name" value="P-loop containing nucleotide triphosphate hydrolases"/>
    <property type="match status" value="2"/>
</dbReference>
<protein>
    <submittedName>
        <fullName evidence="8">Helicase sen1</fullName>
    </submittedName>
</protein>
<keyword evidence="7" id="KW-1185">Reference proteome</keyword>
<dbReference type="GO" id="GO:0005524">
    <property type="term" value="F:ATP binding"/>
    <property type="evidence" value="ECO:0007669"/>
    <property type="project" value="UniProtKB-KW"/>
</dbReference>
<keyword evidence="4" id="KW-0067">ATP-binding</keyword>
<dbReference type="GO" id="GO:0006369">
    <property type="term" value="P:termination of RNA polymerase II transcription"/>
    <property type="evidence" value="ECO:0007669"/>
    <property type="project" value="TreeGrafter"/>
</dbReference>
<feature type="compositionally biased region" description="Basic and acidic residues" evidence="5">
    <location>
        <begin position="596"/>
        <end position="605"/>
    </location>
</feature>
<feature type="region of interest" description="Disordered" evidence="5">
    <location>
        <begin position="407"/>
        <end position="505"/>
    </location>
</feature>
<dbReference type="PANTHER" id="PTHR10887">
    <property type="entry name" value="DNA2/NAM7 HELICASE FAMILY"/>
    <property type="match status" value="1"/>
</dbReference>
<dbReference type="SMART" id="SM00240">
    <property type="entry name" value="FHA"/>
    <property type="match status" value="1"/>
</dbReference>
<dbReference type="GO" id="GO:0004386">
    <property type="term" value="F:helicase activity"/>
    <property type="evidence" value="ECO:0007669"/>
    <property type="project" value="UniProtKB-KW"/>
</dbReference>
<evidence type="ECO:0000259" key="6">
    <source>
        <dbReference type="PROSITE" id="PS50006"/>
    </source>
</evidence>
<dbReference type="InterPro" id="IPR008984">
    <property type="entry name" value="SMAD_FHA_dom_sf"/>
</dbReference>
<keyword evidence="2" id="KW-0378">Hydrolase</keyword>
<dbReference type="Pfam" id="PF13087">
    <property type="entry name" value="AAA_12"/>
    <property type="match status" value="1"/>
</dbReference>
<dbReference type="SUPFAM" id="SSF52540">
    <property type="entry name" value="P-loop containing nucleoside triphosphate hydrolases"/>
    <property type="match status" value="1"/>
</dbReference>
<evidence type="ECO:0000256" key="3">
    <source>
        <dbReference type="ARBA" id="ARBA00022806"/>
    </source>
</evidence>
<dbReference type="PROSITE" id="PS50006">
    <property type="entry name" value="FHA_DOMAIN"/>
    <property type="match status" value="2"/>
</dbReference>